<comment type="similarity">
    <text evidence="1">Belongs to the PI3/PI4-kinase family. Type II PI4K subfamily.</text>
</comment>
<dbReference type="InterPro" id="IPR000626">
    <property type="entry name" value="Ubiquitin-like_dom"/>
</dbReference>
<dbReference type="InterPro" id="IPR044571">
    <property type="entry name" value="P4KG1-8"/>
</dbReference>
<dbReference type="GO" id="GO:0016301">
    <property type="term" value="F:kinase activity"/>
    <property type="evidence" value="ECO:0007669"/>
    <property type="project" value="UniProtKB-KW"/>
</dbReference>
<feature type="domain" description="Ubiquitin-like" evidence="7">
    <location>
        <begin position="23"/>
        <end position="91"/>
    </location>
</feature>
<dbReference type="PROSITE" id="PS50053">
    <property type="entry name" value="UBIQUITIN_2"/>
    <property type="match status" value="1"/>
</dbReference>
<keyword evidence="2" id="KW-0808">Transferase</keyword>
<dbReference type="GO" id="GO:0005524">
    <property type="term" value="F:ATP binding"/>
    <property type="evidence" value="ECO:0007669"/>
    <property type="project" value="UniProtKB-KW"/>
</dbReference>
<gene>
    <name evidence="8" type="ORF">CDEB00056_LOCUS9174</name>
</gene>
<dbReference type="SUPFAM" id="SSF54236">
    <property type="entry name" value="Ubiquitin-like"/>
    <property type="match status" value="1"/>
</dbReference>
<keyword evidence="3" id="KW-0547">Nucleotide-binding</keyword>
<evidence type="ECO:0000256" key="5">
    <source>
        <dbReference type="ARBA" id="ARBA00022840"/>
    </source>
</evidence>
<evidence type="ECO:0000313" key="8">
    <source>
        <dbReference type="EMBL" id="CAE0464333.1"/>
    </source>
</evidence>
<dbReference type="CDD" id="cd17039">
    <property type="entry name" value="Ubl_ubiquitin_like"/>
    <property type="match status" value="1"/>
</dbReference>
<dbReference type="Pfam" id="PF00454">
    <property type="entry name" value="PI3_PI4_kinase"/>
    <property type="match status" value="1"/>
</dbReference>
<proteinExistence type="inferred from homology"/>
<keyword evidence="4" id="KW-0418">Kinase</keyword>
<evidence type="ECO:0000259" key="7">
    <source>
        <dbReference type="PROSITE" id="PS50053"/>
    </source>
</evidence>
<feature type="compositionally biased region" description="Low complexity" evidence="6">
    <location>
        <begin position="602"/>
        <end position="613"/>
    </location>
</feature>
<evidence type="ECO:0000256" key="2">
    <source>
        <dbReference type="ARBA" id="ARBA00022679"/>
    </source>
</evidence>
<dbReference type="AlphaFoldDB" id="A0A7S3Q326"/>
<dbReference type="EMBL" id="HBIO01011801">
    <property type="protein sequence ID" value="CAE0464333.1"/>
    <property type="molecule type" value="Transcribed_RNA"/>
</dbReference>
<evidence type="ECO:0000256" key="3">
    <source>
        <dbReference type="ARBA" id="ARBA00022741"/>
    </source>
</evidence>
<accession>A0A7S3Q326</accession>
<dbReference type="InterPro" id="IPR000403">
    <property type="entry name" value="PI3/4_kinase_cat_dom"/>
</dbReference>
<dbReference type="PANTHER" id="PTHR45800:SF11">
    <property type="entry name" value="PHOSPHATIDYLINOSITOL 3-KINASE-RELATED PROTEIN KINASE"/>
    <property type="match status" value="1"/>
</dbReference>
<dbReference type="Gene3D" id="3.10.20.90">
    <property type="entry name" value="Phosphatidylinositol 3-kinase Catalytic Subunit, Chain A, domain 1"/>
    <property type="match status" value="1"/>
</dbReference>
<evidence type="ECO:0000256" key="4">
    <source>
        <dbReference type="ARBA" id="ARBA00022777"/>
    </source>
</evidence>
<reference evidence="8" key="1">
    <citation type="submission" date="2021-01" db="EMBL/GenBank/DDBJ databases">
        <authorList>
            <person name="Corre E."/>
            <person name="Pelletier E."/>
            <person name="Niang G."/>
            <person name="Scheremetjew M."/>
            <person name="Finn R."/>
            <person name="Kale V."/>
            <person name="Holt S."/>
            <person name="Cochrane G."/>
            <person name="Meng A."/>
            <person name="Brown T."/>
            <person name="Cohen L."/>
        </authorList>
    </citation>
    <scope>NUCLEOTIDE SEQUENCE</scope>
    <source>
        <strain evidence="8">MM31A-1</strain>
    </source>
</reference>
<organism evidence="8">
    <name type="scientific">Chaetoceros debilis</name>
    <dbReference type="NCBI Taxonomy" id="122233"/>
    <lineage>
        <taxon>Eukaryota</taxon>
        <taxon>Sar</taxon>
        <taxon>Stramenopiles</taxon>
        <taxon>Ochrophyta</taxon>
        <taxon>Bacillariophyta</taxon>
        <taxon>Coscinodiscophyceae</taxon>
        <taxon>Chaetocerotophycidae</taxon>
        <taxon>Chaetocerotales</taxon>
        <taxon>Chaetocerotaceae</taxon>
        <taxon>Chaetoceros</taxon>
    </lineage>
</organism>
<evidence type="ECO:0000256" key="6">
    <source>
        <dbReference type="SAM" id="MobiDB-lite"/>
    </source>
</evidence>
<dbReference type="InterPro" id="IPR029071">
    <property type="entry name" value="Ubiquitin-like_domsf"/>
</dbReference>
<feature type="compositionally biased region" description="Polar residues" evidence="6">
    <location>
        <begin position="658"/>
        <end position="668"/>
    </location>
</feature>
<name>A0A7S3Q326_9STRA</name>
<evidence type="ECO:0000256" key="1">
    <source>
        <dbReference type="ARBA" id="ARBA00008941"/>
    </source>
</evidence>
<feature type="region of interest" description="Disordered" evidence="6">
    <location>
        <begin position="589"/>
        <end position="622"/>
    </location>
</feature>
<feature type="region of interest" description="Disordered" evidence="6">
    <location>
        <begin position="656"/>
        <end position="730"/>
    </location>
</feature>
<feature type="compositionally biased region" description="Low complexity" evidence="6">
    <location>
        <begin position="694"/>
        <end position="721"/>
    </location>
</feature>
<sequence length="932" mass="100900">MTVSSHSKLLRDGHHSQSASADLKLFVKDVDDPHGRKRPLTVKTWATVKDVKDAIKNLLHVPPSAQRIYYGPLMASGADLPNHRSLSDAGIYRSGETIYLEVKNIGNINNSGIGNRHNTHLGTTSTSPSPSSICTLKSKGAHDVCISKSVLDLTPKPLRRTIQQARRGLALGLKPALVLDGSGGTYFLHDARKVKVAVFKPADEEPYAENNPRGYVQQGTCTASSISAASTGGTGDLSMRAGIKPGEACLREMAAYLLDHESFSDVPMTTLAEARHPAFNSNGSMLNLNQGGASVGNHSLQLGGVGLGSSPLHIQSTSSLSKSPHAHSSSSQNLLKKVGSLQEFAHAECTMDDLSFSKVKVEEVHKIAVLDIRTMNADRNTANLLCRRNPEDPDFFELIPIDHGYCLRTVADVCWFDWCWLDWPQLKQPVSEKTKKYILNLDIEADARMLKERLSIPERALDYFRASSKLLQEGIKSGMTLYDVAILCCRNDNAGERQSKLETLIAMADDIAKSALDNGRWHHTAASRALEQHLTPAASARIGFNPNFSSPPVRQSNLSTMFKSQSSVNFTSFRNVFNDIVDSNACGSSINSLNPPTPMAQSSMSGSDSSSDSGGEEEEECDEWAAAFLADTLEPIHQSPKLPALTRRQRAISFAQGADSSTGNLSNDSMHSSSTHDELSSSPMGFWHVPPGASKDSQSSDNDSSLWSPFASPSVSPSLPSIVGESGGGIGNSLEMESLELETRGKNQNRLVKFDMANVLPPINFLRPTPVDASTEISDLLKENTSSNVCGNDEGTGLQVQLEETSLPSSALPTNSSAFKLQLFGGLRRSQSYSAFSFKRITDHNDSTVDAGKSLSKSGVGSAVHGKCTGVDAEQHRQYFHKFVELLIDREITPKIRSRQASIHSMKAKQNPGESVDLDSVSDQLQIAAIRN</sequence>
<dbReference type="SMART" id="SM00213">
    <property type="entry name" value="UBQ"/>
    <property type="match status" value="1"/>
</dbReference>
<dbReference type="PANTHER" id="PTHR45800">
    <property type="entry name" value="PHOSPHATIDYLINOSITOL 4-KINASE GAMMA"/>
    <property type="match status" value="1"/>
</dbReference>
<protein>
    <recommendedName>
        <fullName evidence="7">Ubiquitin-like domain-containing protein</fullName>
    </recommendedName>
</protein>
<keyword evidence="5" id="KW-0067">ATP-binding</keyword>